<keyword evidence="8 9" id="KW-0456">Lyase</keyword>
<accession>A0ABS5WC01</accession>
<dbReference type="PIRSF" id="PIRSF016049">
    <property type="entry name" value="Man_dehyd"/>
    <property type="match status" value="1"/>
</dbReference>
<evidence type="ECO:0000256" key="1">
    <source>
        <dbReference type="ARBA" id="ARBA00001794"/>
    </source>
</evidence>
<name>A0ABS5WC01_9FLAO</name>
<dbReference type="NCBIfam" id="NF003027">
    <property type="entry name" value="PRK03906.1"/>
    <property type="match status" value="1"/>
</dbReference>
<keyword evidence="7 9" id="KW-0464">Manganese</keyword>
<comment type="similarity">
    <text evidence="4 9">Belongs to the mannonate dehydratase family.</text>
</comment>
<evidence type="ECO:0000256" key="4">
    <source>
        <dbReference type="ARBA" id="ARBA00007389"/>
    </source>
</evidence>
<comment type="cofactor">
    <cofactor evidence="9">
        <name>Fe(2+)</name>
        <dbReference type="ChEBI" id="CHEBI:29033"/>
    </cofactor>
    <cofactor evidence="9">
        <name>Mn(2+)</name>
        <dbReference type="ChEBI" id="CHEBI:29035"/>
    </cofactor>
</comment>
<evidence type="ECO:0000256" key="2">
    <source>
        <dbReference type="ARBA" id="ARBA00002713"/>
    </source>
</evidence>
<evidence type="ECO:0000256" key="9">
    <source>
        <dbReference type="HAMAP-Rule" id="MF_00106"/>
    </source>
</evidence>
<sequence>MEQTWRWYGPNDPVSLQDIKQAGATGIVTALHHIPNGEVWSVSEIEERKNLLEKNGLVWSVVESLPIHESIKTQQDGFEQLIENYKQSLKNLAECNINVVCYNFMPVLDWTRTSLDYEVEDGSKALFFNATALAAFDLFILKRPDAEKSFTEAQIEAAKTYYNKMSEDDIYKLVKTIIAGLPGSSENYQIPKTGFDLSPFQATLDTYKGMDEDDMRNNLVYFLNAIMSTAEENGMLMCIHPDDPPFSILGLPRIMRNEADYAYIFDKVKSINNGITFCTGSLGARADNDLPKMFKRFADRVHFLHLRSTKRDANGNFYEANHLEGDVPMYELVKLILAEEQRRKAEGRKDALIPMRPDHGHQMLDDLHKKTNPGYSGIGRLRGLAELRGLELGIRKAFFE</sequence>
<comment type="pathway">
    <text evidence="3 9">Carbohydrate metabolism; pentose and glucuronate interconversion.</text>
</comment>
<evidence type="ECO:0000256" key="8">
    <source>
        <dbReference type="ARBA" id="ARBA00023239"/>
    </source>
</evidence>
<dbReference type="SUPFAM" id="SSF51658">
    <property type="entry name" value="Xylose isomerase-like"/>
    <property type="match status" value="1"/>
</dbReference>
<evidence type="ECO:0000256" key="7">
    <source>
        <dbReference type="ARBA" id="ARBA00023211"/>
    </source>
</evidence>
<dbReference type="GO" id="GO:0008927">
    <property type="term" value="F:mannonate dehydratase activity"/>
    <property type="evidence" value="ECO:0007669"/>
    <property type="project" value="UniProtKB-EC"/>
</dbReference>
<comment type="function">
    <text evidence="2 9">Catalyzes the dehydration of D-mannonate.</text>
</comment>
<dbReference type="EC" id="4.2.1.8" evidence="5 9"/>
<protein>
    <recommendedName>
        <fullName evidence="5 9">Mannonate dehydratase</fullName>
        <ecNumber evidence="5 9">4.2.1.8</ecNumber>
    </recommendedName>
    <alternativeName>
        <fullName evidence="9">D-mannonate hydro-lyase</fullName>
    </alternativeName>
</protein>
<dbReference type="Proteomes" id="UP000740413">
    <property type="component" value="Unassembled WGS sequence"/>
</dbReference>
<proteinExistence type="inferred from homology"/>
<comment type="caution">
    <text evidence="10">The sequence shown here is derived from an EMBL/GenBank/DDBJ whole genome shotgun (WGS) entry which is preliminary data.</text>
</comment>
<dbReference type="PANTHER" id="PTHR30387">
    <property type="entry name" value="MANNONATE DEHYDRATASE"/>
    <property type="match status" value="1"/>
</dbReference>
<organism evidence="10 11">
    <name type="scientific">Zobellia barbeyronii</name>
    <dbReference type="NCBI Taxonomy" id="2748009"/>
    <lineage>
        <taxon>Bacteria</taxon>
        <taxon>Pseudomonadati</taxon>
        <taxon>Bacteroidota</taxon>
        <taxon>Flavobacteriia</taxon>
        <taxon>Flavobacteriales</taxon>
        <taxon>Flavobacteriaceae</taxon>
        <taxon>Zobellia</taxon>
    </lineage>
</organism>
<dbReference type="InterPro" id="IPR036237">
    <property type="entry name" value="Xyl_isomerase-like_sf"/>
</dbReference>
<dbReference type="InterPro" id="IPR004628">
    <property type="entry name" value="Man_deHydtase"/>
</dbReference>
<reference evidence="11" key="1">
    <citation type="submission" date="2023-07" db="EMBL/GenBank/DDBJ databases">
        <title>Zobellia barbeyronii sp. nov., a new marine flavobacterium, isolated from green and red algae.</title>
        <authorList>
            <person name="Nedashkovskaya O.I."/>
            <person name="Otstavnykh N."/>
            <person name="Zhukova N."/>
            <person name="Guzev K."/>
            <person name="Chausova V."/>
            <person name="Tekutyeva L."/>
            <person name="Mikhailov V."/>
            <person name="Isaeva M."/>
        </authorList>
    </citation>
    <scope>NUCLEOTIDE SEQUENCE [LARGE SCALE GENOMIC DNA]</scope>
    <source>
        <strain evidence="11">KMM 6746</strain>
    </source>
</reference>
<evidence type="ECO:0000256" key="6">
    <source>
        <dbReference type="ARBA" id="ARBA00023004"/>
    </source>
</evidence>
<dbReference type="EMBL" id="JACATN010000002">
    <property type="protein sequence ID" value="MBT2160928.1"/>
    <property type="molecule type" value="Genomic_DNA"/>
</dbReference>
<dbReference type="HAMAP" id="MF_00106">
    <property type="entry name" value="UxuA"/>
    <property type="match status" value="1"/>
</dbReference>
<dbReference type="PANTHER" id="PTHR30387:SF2">
    <property type="entry name" value="MANNONATE DEHYDRATASE"/>
    <property type="match status" value="1"/>
</dbReference>
<dbReference type="Pfam" id="PF03786">
    <property type="entry name" value="UxuA"/>
    <property type="match status" value="1"/>
</dbReference>
<dbReference type="RefSeq" id="WP_214611120.1">
    <property type="nucleotide sequence ID" value="NZ_JACATN010000002.1"/>
</dbReference>
<evidence type="ECO:0000256" key="5">
    <source>
        <dbReference type="ARBA" id="ARBA00012927"/>
    </source>
</evidence>
<gene>
    <name evidence="9 10" type="primary">uxuA</name>
    <name evidence="10" type="ORF">HW347_06605</name>
</gene>
<evidence type="ECO:0000313" key="11">
    <source>
        <dbReference type="Proteomes" id="UP000740413"/>
    </source>
</evidence>
<dbReference type="Gene3D" id="3.20.20.150">
    <property type="entry name" value="Divalent-metal-dependent TIM barrel enzymes"/>
    <property type="match status" value="2"/>
</dbReference>
<evidence type="ECO:0000256" key="3">
    <source>
        <dbReference type="ARBA" id="ARBA00004892"/>
    </source>
</evidence>
<keyword evidence="11" id="KW-1185">Reference proteome</keyword>
<dbReference type="NCBIfam" id="TIGR00695">
    <property type="entry name" value="uxuA"/>
    <property type="match status" value="1"/>
</dbReference>
<keyword evidence="6 9" id="KW-0408">Iron</keyword>
<comment type="catalytic activity">
    <reaction evidence="1 9">
        <text>D-mannonate = 2-dehydro-3-deoxy-D-gluconate + H2O</text>
        <dbReference type="Rhea" id="RHEA:20097"/>
        <dbReference type="ChEBI" id="CHEBI:15377"/>
        <dbReference type="ChEBI" id="CHEBI:17767"/>
        <dbReference type="ChEBI" id="CHEBI:57990"/>
        <dbReference type="EC" id="4.2.1.8"/>
    </reaction>
</comment>
<evidence type="ECO:0000313" key="10">
    <source>
        <dbReference type="EMBL" id="MBT2160928.1"/>
    </source>
</evidence>